<keyword evidence="10" id="KW-1185">Reference proteome</keyword>
<feature type="active site" evidence="4">
    <location>
        <position position="105"/>
    </location>
</feature>
<evidence type="ECO:0000313" key="9">
    <source>
        <dbReference type="EMBL" id="CAH3144701.1"/>
    </source>
</evidence>
<dbReference type="GO" id="GO:0005509">
    <property type="term" value="F:calcium ion binding"/>
    <property type="evidence" value="ECO:0007669"/>
    <property type="project" value="InterPro"/>
</dbReference>
<feature type="binding site" evidence="5">
    <location>
        <position position="31"/>
    </location>
    <ligand>
        <name>Ca(2+)</name>
        <dbReference type="ChEBI" id="CHEBI:29108"/>
    </ligand>
</feature>
<comment type="cofactor">
    <cofactor evidence="5">
        <name>Ca(2+)</name>
        <dbReference type="ChEBI" id="CHEBI:29108"/>
    </cofactor>
    <text evidence="5">Binds 1 Ca(2+) ion per subunit.</text>
</comment>
<gene>
    <name evidence="9" type="ORF">PMEA_00021209</name>
</gene>
<dbReference type="Pfam" id="PF00068">
    <property type="entry name" value="Phospholip_A2_1"/>
    <property type="match status" value="1"/>
</dbReference>
<feature type="active site" evidence="4">
    <location>
        <position position="51"/>
    </location>
</feature>
<keyword evidence="2" id="KW-0964">Secreted</keyword>
<dbReference type="PANTHER" id="PTHR11716">
    <property type="entry name" value="PHOSPHOLIPASE A2 FAMILY MEMBER"/>
    <property type="match status" value="1"/>
</dbReference>
<dbReference type="InterPro" id="IPR033113">
    <property type="entry name" value="PLA2_histidine"/>
</dbReference>
<feature type="domain" description="Phospholipase A2-like central" evidence="8">
    <location>
        <begin position="6"/>
        <end position="129"/>
    </location>
</feature>
<dbReference type="GO" id="GO:0005576">
    <property type="term" value="C:extracellular region"/>
    <property type="evidence" value="ECO:0007669"/>
    <property type="project" value="UniProtKB-SubCell"/>
</dbReference>
<dbReference type="GO" id="GO:0006644">
    <property type="term" value="P:phospholipid metabolic process"/>
    <property type="evidence" value="ECO:0007669"/>
    <property type="project" value="InterPro"/>
</dbReference>
<dbReference type="Proteomes" id="UP001159428">
    <property type="component" value="Unassembled WGS sequence"/>
</dbReference>
<dbReference type="InterPro" id="IPR001211">
    <property type="entry name" value="PLA2"/>
</dbReference>
<comment type="caution">
    <text evidence="9">The sequence shown here is derived from an EMBL/GenBank/DDBJ whole genome shotgun (WGS) entry which is preliminary data.</text>
</comment>
<evidence type="ECO:0000256" key="1">
    <source>
        <dbReference type="ARBA" id="ARBA00004613"/>
    </source>
</evidence>
<sequence>NASKRALTGFGKMLWHTIRKKPWRYDGYGCYCGFGGKGDPVDDLDRCCFHHDNCYHDIQKSEICPFEAGVYVMPYTTEENKPTKCKPASYYRGYGECRSALCECDAVATECFKRSDFNEKYKKYSRNKC</sequence>
<feature type="disulfide bond" evidence="6">
    <location>
        <begin position="85"/>
        <end position="102"/>
    </location>
</feature>
<evidence type="ECO:0000256" key="2">
    <source>
        <dbReference type="ARBA" id="ARBA00022525"/>
    </source>
</evidence>
<dbReference type="PROSITE" id="PS00118">
    <property type="entry name" value="PA2_HIS"/>
    <property type="match status" value="1"/>
</dbReference>
<evidence type="ECO:0000256" key="6">
    <source>
        <dbReference type="PIRSR" id="PIRSR601211-3"/>
    </source>
</evidence>
<evidence type="ECO:0000256" key="5">
    <source>
        <dbReference type="PIRSR" id="PIRSR601211-2"/>
    </source>
</evidence>
<feature type="disulfide bond" evidence="6">
    <location>
        <begin position="47"/>
        <end position="111"/>
    </location>
</feature>
<protein>
    <recommendedName>
        <fullName evidence="8">Phospholipase A2-like central domain-containing protein</fullName>
    </recommendedName>
</protein>
<evidence type="ECO:0000259" key="8">
    <source>
        <dbReference type="SMART" id="SM00085"/>
    </source>
</evidence>
<feature type="disulfide bond" evidence="6">
    <location>
        <begin position="32"/>
        <end position="48"/>
    </location>
</feature>
<dbReference type="GO" id="GO:0047498">
    <property type="term" value="F:calcium-dependent phospholipase A2 activity"/>
    <property type="evidence" value="ECO:0007669"/>
    <property type="project" value="TreeGrafter"/>
</dbReference>
<evidence type="ECO:0000256" key="7">
    <source>
        <dbReference type="RuleBase" id="RU003654"/>
    </source>
</evidence>
<dbReference type="PROSITE" id="PS00119">
    <property type="entry name" value="PA2_ASP"/>
    <property type="match status" value="1"/>
</dbReference>
<evidence type="ECO:0000256" key="3">
    <source>
        <dbReference type="ARBA" id="ARBA00023157"/>
    </source>
</evidence>
<proteinExistence type="inferred from homology"/>
<dbReference type="PANTHER" id="PTHR11716:SF51">
    <property type="entry name" value="PHOSPHOLIPASE A2"/>
    <property type="match status" value="1"/>
</dbReference>
<comment type="similarity">
    <text evidence="7">Belongs to the phospholipase A2 family.</text>
</comment>
<dbReference type="GO" id="GO:0050482">
    <property type="term" value="P:arachidonate secretion"/>
    <property type="evidence" value="ECO:0007669"/>
    <property type="project" value="InterPro"/>
</dbReference>
<organism evidence="9 10">
    <name type="scientific">Pocillopora meandrina</name>
    <dbReference type="NCBI Taxonomy" id="46732"/>
    <lineage>
        <taxon>Eukaryota</taxon>
        <taxon>Metazoa</taxon>
        <taxon>Cnidaria</taxon>
        <taxon>Anthozoa</taxon>
        <taxon>Hexacorallia</taxon>
        <taxon>Scleractinia</taxon>
        <taxon>Astrocoeniina</taxon>
        <taxon>Pocilloporidae</taxon>
        <taxon>Pocillopora</taxon>
    </lineage>
</organism>
<dbReference type="InterPro" id="IPR016090">
    <property type="entry name" value="PLA2-like_dom"/>
</dbReference>
<keyword evidence="5" id="KW-0106">Calcium</keyword>
<keyword evidence="5" id="KW-0479">Metal-binding</keyword>
<dbReference type="GO" id="GO:0005543">
    <property type="term" value="F:phospholipid binding"/>
    <property type="evidence" value="ECO:0007669"/>
    <property type="project" value="TreeGrafter"/>
</dbReference>
<feature type="disulfide bond" evidence="6">
    <location>
        <begin position="64"/>
        <end position="97"/>
    </location>
</feature>
<feature type="binding site" evidence="5">
    <location>
        <position position="35"/>
    </location>
    <ligand>
        <name>Ca(2+)</name>
        <dbReference type="ChEBI" id="CHEBI:29108"/>
    </ligand>
</feature>
<keyword evidence="3 6" id="KW-1015">Disulfide bond</keyword>
<comment type="subcellular location">
    <subcellularLocation>
        <location evidence="1">Secreted</location>
    </subcellularLocation>
</comment>
<feature type="binding site" evidence="5">
    <location>
        <position position="33"/>
    </location>
    <ligand>
        <name>Ca(2+)</name>
        <dbReference type="ChEBI" id="CHEBI:29108"/>
    </ligand>
</feature>
<evidence type="ECO:0000256" key="4">
    <source>
        <dbReference type="PIRSR" id="PIRSR601211-1"/>
    </source>
</evidence>
<dbReference type="SUPFAM" id="SSF48619">
    <property type="entry name" value="Phospholipase A2, PLA2"/>
    <property type="match status" value="1"/>
</dbReference>
<feature type="non-terminal residue" evidence="9">
    <location>
        <position position="1"/>
    </location>
</feature>
<dbReference type="SMART" id="SM00085">
    <property type="entry name" value="PA2c"/>
    <property type="match status" value="1"/>
</dbReference>
<feature type="disulfide bond" evidence="6">
    <location>
        <begin position="54"/>
        <end position="104"/>
    </location>
</feature>
<reference evidence="9 10" key="1">
    <citation type="submission" date="2022-05" db="EMBL/GenBank/DDBJ databases">
        <authorList>
            <consortium name="Genoscope - CEA"/>
            <person name="William W."/>
        </authorList>
    </citation>
    <scope>NUCLEOTIDE SEQUENCE [LARGE SCALE GENOMIC DNA]</scope>
</reference>
<dbReference type="PRINTS" id="PR00389">
    <property type="entry name" value="PHPHLIPASEA2"/>
</dbReference>
<evidence type="ECO:0000313" key="10">
    <source>
        <dbReference type="Proteomes" id="UP001159428"/>
    </source>
</evidence>
<dbReference type="InterPro" id="IPR036444">
    <property type="entry name" value="PLipase_A2_dom_sf"/>
</dbReference>
<name>A0AAU9XE51_9CNID</name>
<dbReference type="Gene3D" id="1.20.90.10">
    <property type="entry name" value="Phospholipase A2 domain"/>
    <property type="match status" value="1"/>
</dbReference>
<dbReference type="AlphaFoldDB" id="A0AAU9XE51"/>
<accession>A0AAU9XE51</accession>
<dbReference type="InterPro" id="IPR033112">
    <property type="entry name" value="PLA2_Asp_AS"/>
</dbReference>
<dbReference type="GO" id="GO:0016042">
    <property type="term" value="P:lipid catabolic process"/>
    <property type="evidence" value="ECO:0007669"/>
    <property type="project" value="InterPro"/>
</dbReference>
<feature type="binding site" evidence="5">
    <location>
        <position position="52"/>
    </location>
    <ligand>
        <name>Ca(2+)</name>
        <dbReference type="ChEBI" id="CHEBI:29108"/>
    </ligand>
</feature>
<dbReference type="EMBL" id="CALNXJ010000039">
    <property type="protein sequence ID" value="CAH3144701.1"/>
    <property type="molecule type" value="Genomic_DNA"/>
</dbReference>